<protein>
    <recommendedName>
        <fullName evidence="2">Endonuclease/exonuclease/phosphatase domain-containing protein</fullName>
    </recommendedName>
</protein>
<dbReference type="InterPro" id="IPR036691">
    <property type="entry name" value="Endo/exonu/phosph_ase_sf"/>
</dbReference>
<name>A0A1B6GL64_9HEMI</name>
<dbReference type="SUPFAM" id="SSF56219">
    <property type="entry name" value="DNase I-like"/>
    <property type="match status" value="1"/>
</dbReference>
<evidence type="ECO:0008006" key="2">
    <source>
        <dbReference type="Google" id="ProtNLM"/>
    </source>
</evidence>
<dbReference type="EMBL" id="GECZ01006575">
    <property type="protein sequence ID" value="JAS63194.1"/>
    <property type="molecule type" value="Transcribed_RNA"/>
</dbReference>
<dbReference type="PANTHER" id="PTHR47510">
    <property type="entry name" value="REVERSE TRANSCRIPTASE DOMAIN-CONTAINING PROTEIN"/>
    <property type="match status" value="1"/>
</dbReference>
<organism evidence="1">
    <name type="scientific">Cuerna arida</name>
    <dbReference type="NCBI Taxonomy" id="1464854"/>
    <lineage>
        <taxon>Eukaryota</taxon>
        <taxon>Metazoa</taxon>
        <taxon>Ecdysozoa</taxon>
        <taxon>Arthropoda</taxon>
        <taxon>Hexapoda</taxon>
        <taxon>Insecta</taxon>
        <taxon>Pterygota</taxon>
        <taxon>Neoptera</taxon>
        <taxon>Paraneoptera</taxon>
        <taxon>Hemiptera</taxon>
        <taxon>Auchenorrhyncha</taxon>
        <taxon>Membracoidea</taxon>
        <taxon>Cicadellidae</taxon>
        <taxon>Cicadellinae</taxon>
        <taxon>Proconiini</taxon>
        <taxon>Cuerna</taxon>
    </lineage>
</organism>
<dbReference type="Gene3D" id="3.60.10.10">
    <property type="entry name" value="Endonuclease/exonuclease/phosphatase"/>
    <property type="match status" value="1"/>
</dbReference>
<accession>A0A1B6GL64</accession>
<proteinExistence type="predicted"/>
<sequence length="298" mass="34043">GLSEHWLSEGTPALFCPKSFYCPADFCRKDRIRGGTLVFIDKTLNSKKIDVSNYCSELNFEVAAAVIDSLKVVVVSIYHSPAGNPHIFLELLEEFLSFISFYRTYSIVIGGDINASFDVTSNHKTTRDFLNILRQFNYFCVNNTPTRGDRCLDNIFVNCPGQILSSEIFDFPFSDHNGLVLNIGNSYKPDWNTPESSNIKLGHINSFTISFPKSAIHNLVDNLISHDWSVLINNENSLSAKDFFNRFLSAIVSKITYFSTIKRCRNKNNKLKPNKQWFTKELAQMKERLLFFNKLVKS</sequence>
<reference evidence="1" key="1">
    <citation type="submission" date="2015-11" db="EMBL/GenBank/DDBJ databases">
        <title>De novo transcriptome assembly of four potential Pierce s Disease insect vectors from Arizona vineyards.</title>
        <authorList>
            <person name="Tassone E.E."/>
        </authorList>
    </citation>
    <scope>NUCLEOTIDE SEQUENCE</scope>
</reference>
<dbReference type="AlphaFoldDB" id="A0A1B6GL64"/>
<dbReference type="PANTHER" id="PTHR47510:SF3">
    <property type="entry name" value="ENDO_EXONUCLEASE_PHOSPHATASE DOMAIN-CONTAINING PROTEIN"/>
    <property type="match status" value="1"/>
</dbReference>
<feature type="non-terminal residue" evidence="1">
    <location>
        <position position="1"/>
    </location>
</feature>
<evidence type="ECO:0000313" key="1">
    <source>
        <dbReference type="EMBL" id="JAS63194.1"/>
    </source>
</evidence>
<gene>
    <name evidence="1" type="ORF">g.50185</name>
</gene>